<reference evidence="2" key="2">
    <citation type="submission" date="2022-01" db="EMBL/GenBank/DDBJ databases">
        <authorList>
            <person name="Yamashiro T."/>
            <person name="Shiraishi A."/>
            <person name="Satake H."/>
            <person name="Nakayama K."/>
        </authorList>
    </citation>
    <scope>NUCLEOTIDE SEQUENCE</scope>
</reference>
<accession>A0ABQ5HD90</accession>
<name>A0ABQ5HD90_9ASTR</name>
<organism evidence="2 3">
    <name type="scientific">Tanacetum coccineum</name>
    <dbReference type="NCBI Taxonomy" id="301880"/>
    <lineage>
        <taxon>Eukaryota</taxon>
        <taxon>Viridiplantae</taxon>
        <taxon>Streptophyta</taxon>
        <taxon>Embryophyta</taxon>
        <taxon>Tracheophyta</taxon>
        <taxon>Spermatophyta</taxon>
        <taxon>Magnoliopsida</taxon>
        <taxon>eudicotyledons</taxon>
        <taxon>Gunneridae</taxon>
        <taxon>Pentapetalae</taxon>
        <taxon>asterids</taxon>
        <taxon>campanulids</taxon>
        <taxon>Asterales</taxon>
        <taxon>Asteraceae</taxon>
        <taxon>Asteroideae</taxon>
        <taxon>Anthemideae</taxon>
        <taxon>Anthemidinae</taxon>
        <taxon>Tanacetum</taxon>
    </lineage>
</organism>
<sequence>MSTTIGDENPIHNLGDYSKPSHEGYRNTIELPARNNVVPLRSDTIRLVQNGCSFHGLQSEDPNQHLKEFLKLVDSLDLDGENRERTRLQTIDQSSGGKLRDLNAKESWALLEDLALYVNESWNDPRDFAKPVKAITLPEDVPSTSDRRLIELENQVQRLMEAHLDPTRPTQVNKITTHVKSAVVPTTLSIAWKTLNKPLLNTHPRVQMKQEARCLAIRLRTKNIQSRLLVLTQKWTHNAQHKSIAQSTPSQSTPSNPKNPKIMSLTWNRKKGTSETPTLTHNRNLIHSLPSPHSRHRKLNLMLESLGLVPQSSKMKFVCSKEDDGEVLFIEIIRDDDEPYDEGPNEGEGATMEEPIVEYFDTFPTRDELTYHRRPFVEISNMTHDPPEGVVRFIREANEVAYKILHKIEQYDSLSDLEKEHTKSVYLRNEEDKRRGVEYVMSKILRFYKECLKLGPEYLTGVDDKGEVT</sequence>
<reference evidence="2" key="1">
    <citation type="journal article" date="2022" name="Int. J. Mol. Sci.">
        <title>Draft Genome of Tanacetum Coccineum: Genomic Comparison of Closely Related Tanacetum-Family Plants.</title>
        <authorList>
            <person name="Yamashiro T."/>
            <person name="Shiraishi A."/>
            <person name="Nakayama K."/>
            <person name="Satake H."/>
        </authorList>
    </citation>
    <scope>NUCLEOTIDE SEQUENCE</scope>
</reference>
<keyword evidence="3" id="KW-1185">Reference proteome</keyword>
<feature type="region of interest" description="Disordered" evidence="1">
    <location>
        <begin position="1"/>
        <end position="21"/>
    </location>
</feature>
<evidence type="ECO:0000313" key="2">
    <source>
        <dbReference type="EMBL" id="GJT85854.1"/>
    </source>
</evidence>
<proteinExistence type="predicted"/>
<feature type="compositionally biased region" description="Low complexity" evidence="1">
    <location>
        <begin position="246"/>
        <end position="261"/>
    </location>
</feature>
<dbReference type="EMBL" id="BQNB010019490">
    <property type="protein sequence ID" value="GJT85854.1"/>
    <property type="molecule type" value="Genomic_DNA"/>
</dbReference>
<protein>
    <recommendedName>
        <fullName evidence="4">MAK10-like protein</fullName>
    </recommendedName>
</protein>
<evidence type="ECO:0000256" key="1">
    <source>
        <dbReference type="SAM" id="MobiDB-lite"/>
    </source>
</evidence>
<comment type="caution">
    <text evidence="2">The sequence shown here is derived from an EMBL/GenBank/DDBJ whole genome shotgun (WGS) entry which is preliminary data.</text>
</comment>
<evidence type="ECO:0000313" key="3">
    <source>
        <dbReference type="Proteomes" id="UP001151760"/>
    </source>
</evidence>
<gene>
    <name evidence="2" type="ORF">Tco_1067571</name>
</gene>
<dbReference type="Proteomes" id="UP001151760">
    <property type="component" value="Unassembled WGS sequence"/>
</dbReference>
<feature type="compositionally biased region" description="Polar residues" evidence="1">
    <location>
        <begin position="274"/>
        <end position="285"/>
    </location>
</feature>
<evidence type="ECO:0008006" key="4">
    <source>
        <dbReference type="Google" id="ProtNLM"/>
    </source>
</evidence>
<feature type="region of interest" description="Disordered" evidence="1">
    <location>
        <begin position="240"/>
        <end position="293"/>
    </location>
</feature>